<dbReference type="AlphaFoldDB" id="A0A7C8BPU1"/>
<dbReference type="InterPro" id="IPR042171">
    <property type="entry name" value="Acyl-CoA_hotdog"/>
</dbReference>
<comment type="caution">
    <text evidence="5">The sequence shown here is derived from an EMBL/GenBank/DDBJ whole genome shotgun (WGS) entry which is preliminary data.</text>
</comment>
<dbReference type="Gene3D" id="2.40.160.210">
    <property type="entry name" value="Acyl-CoA thioesterase, double hotdog domain"/>
    <property type="match status" value="1"/>
</dbReference>
<accession>A0A7C8BPU1</accession>
<evidence type="ECO:0000313" key="5">
    <source>
        <dbReference type="EMBL" id="KAB1632265.1"/>
    </source>
</evidence>
<dbReference type="GO" id="GO:0006637">
    <property type="term" value="P:acyl-CoA metabolic process"/>
    <property type="evidence" value="ECO:0007669"/>
    <property type="project" value="InterPro"/>
</dbReference>
<keyword evidence="6" id="KW-1185">Reference proteome</keyword>
<dbReference type="PANTHER" id="PTHR11066">
    <property type="entry name" value="ACYL-COA THIOESTERASE"/>
    <property type="match status" value="1"/>
</dbReference>
<keyword evidence="2" id="KW-0378">Hydrolase</keyword>
<dbReference type="CDD" id="cd03444">
    <property type="entry name" value="Thioesterase_II_repeat1"/>
    <property type="match status" value="1"/>
</dbReference>
<dbReference type="SUPFAM" id="SSF54637">
    <property type="entry name" value="Thioesterase/thiol ester dehydrase-isomerase"/>
    <property type="match status" value="2"/>
</dbReference>
<dbReference type="InterPro" id="IPR003703">
    <property type="entry name" value="Acyl_CoA_thio"/>
</dbReference>
<dbReference type="RefSeq" id="WP_158036043.1">
    <property type="nucleotide sequence ID" value="NZ_BAAAZV010000017.1"/>
</dbReference>
<dbReference type="Pfam" id="PF13622">
    <property type="entry name" value="4HBT_3"/>
    <property type="match status" value="1"/>
</dbReference>
<dbReference type="OrthoDB" id="9781019at2"/>
<feature type="domain" description="Acyl-CoA thioesterase-like N-terminal HotDog" evidence="4">
    <location>
        <begin position="43"/>
        <end position="123"/>
    </location>
</feature>
<reference evidence="5 6" key="1">
    <citation type="submission" date="2019-09" db="EMBL/GenBank/DDBJ databases">
        <title>Phylogeny of genus Pseudoclavibacter and closely related genus.</title>
        <authorList>
            <person name="Li Y."/>
        </authorList>
    </citation>
    <scope>NUCLEOTIDE SEQUENCE [LARGE SCALE GENOMIC DNA]</scope>
    <source>
        <strain evidence="5 6">JCM 16921</strain>
    </source>
</reference>
<dbReference type="EMBL" id="WBKA01000003">
    <property type="protein sequence ID" value="KAB1632265.1"/>
    <property type="molecule type" value="Genomic_DNA"/>
</dbReference>
<name>A0A7C8BPU1_9MICO</name>
<evidence type="ECO:0000259" key="4">
    <source>
        <dbReference type="Pfam" id="PF13622"/>
    </source>
</evidence>
<proteinExistence type="inferred from homology"/>
<dbReference type="InterPro" id="IPR029069">
    <property type="entry name" value="HotDog_dom_sf"/>
</dbReference>
<dbReference type="Proteomes" id="UP000481339">
    <property type="component" value="Unassembled WGS sequence"/>
</dbReference>
<protein>
    <submittedName>
        <fullName evidence="5">Acyl-CoA thioesterase II</fullName>
    </submittedName>
</protein>
<evidence type="ECO:0000313" key="6">
    <source>
        <dbReference type="Proteomes" id="UP000481339"/>
    </source>
</evidence>
<evidence type="ECO:0000259" key="3">
    <source>
        <dbReference type="Pfam" id="PF02551"/>
    </source>
</evidence>
<dbReference type="InterPro" id="IPR025652">
    <property type="entry name" value="TesB_C"/>
</dbReference>
<dbReference type="Pfam" id="PF02551">
    <property type="entry name" value="Acyl_CoA_thio"/>
    <property type="match status" value="1"/>
</dbReference>
<dbReference type="PANTHER" id="PTHR11066:SF34">
    <property type="entry name" value="ACYL-COENZYME A THIOESTERASE 8"/>
    <property type="match status" value="1"/>
</dbReference>
<organism evidence="5 6">
    <name type="scientific">Pseudoclavibacter caeni</name>
    <dbReference type="NCBI Taxonomy" id="908846"/>
    <lineage>
        <taxon>Bacteria</taxon>
        <taxon>Bacillati</taxon>
        <taxon>Actinomycetota</taxon>
        <taxon>Actinomycetes</taxon>
        <taxon>Micrococcales</taxon>
        <taxon>Microbacteriaceae</taxon>
        <taxon>Pseudoclavibacter</taxon>
    </lineage>
</organism>
<evidence type="ECO:0000256" key="2">
    <source>
        <dbReference type="ARBA" id="ARBA00022801"/>
    </source>
</evidence>
<dbReference type="InterPro" id="IPR049449">
    <property type="entry name" value="TesB_ACOT8-like_N"/>
</dbReference>
<feature type="domain" description="Acyl-CoA thioesterase 2 C-terminal" evidence="3">
    <location>
        <begin position="192"/>
        <end position="295"/>
    </location>
</feature>
<dbReference type="GO" id="GO:0047617">
    <property type="term" value="F:fatty acyl-CoA hydrolase activity"/>
    <property type="evidence" value="ECO:0007669"/>
    <property type="project" value="InterPro"/>
</dbReference>
<gene>
    <name evidence="5" type="ORF">F8O02_04405</name>
</gene>
<sequence>MADRSYNIDGIAPVRSIEDVLALEDAPSAAPGERGFRGPSHFMPTGRVFGGQILAQAIVAASRTVPEGRFVHSLHGYFLRGGDTGLPVDFSVETLHDGGSFSQRRVQALQHGEPILSLITSFQTRDRGLEHAIRPPEGIPSPEDLPTTEETLQGAPELFRRYFSDYRAFRMRHYPSPIYTDVDPATEDIPFQAVWIQTRQGLDDDPVTHAAALAYASDYTVFEPILRRHGISWSRPGLLTASLDHAMWFHRPARADEWVLYVQESPTAQGGRGLTLGHMFTRDGELIATVGQEGLIRLPEFRPER</sequence>
<evidence type="ECO:0000256" key="1">
    <source>
        <dbReference type="ARBA" id="ARBA00006538"/>
    </source>
</evidence>
<dbReference type="GO" id="GO:0009062">
    <property type="term" value="P:fatty acid catabolic process"/>
    <property type="evidence" value="ECO:0007669"/>
    <property type="project" value="TreeGrafter"/>
</dbReference>
<dbReference type="CDD" id="cd03445">
    <property type="entry name" value="Thioesterase_II_repeat2"/>
    <property type="match status" value="1"/>
</dbReference>
<comment type="similarity">
    <text evidence="1">Belongs to the C/M/P thioester hydrolase family.</text>
</comment>